<organism>
    <name type="scientific">Pyricularia oryzae (strain P131)</name>
    <name type="common">Rice blast fungus</name>
    <name type="synonym">Magnaporthe oryzae</name>
    <dbReference type="NCBI Taxonomy" id="1143193"/>
    <lineage>
        <taxon>Eukaryota</taxon>
        <taxon>Fungi</taxon>
        <taxon>Dikarya</taxon>
        <taxon>Ascomycota</taxon>
        <taxon>Pezizomycotina</taxon>
        <taxon>Sordariomycetes</taxon>
        <taxon>Sordariomycetidae</taxon>
        <taxon>Magnaporthales</taxon>
        <taxon>Pyriculariaceae</taxon>
        <taxon>Pyricularia</taxon>
    </lineage>
</organism>
<evidence type="ECO:0000313" key="2">
    <source>
        <dbReference type="EMBL" id="ELQ64680.1"/>
    </source>
</evidence>
<sequence length="169" mass="18628">MPTARSLPLLFQFFDKHRRLIRPVSCRRKLSVVSQNGEMESRPGAGGQQFRVTVSCQVKVTMEWAHRAKNSNQGTDATEGAGKVTVNNGLERPRQPYSQQKDNSGKQQDLGKGIGTNEGISRHNSDCRTTHSPCNTDQDRHEEIKGGRVPLGEYGSSGDLGYDPMDVDG</sequence>
<feature type="compositionally biased region" description="Basic and acidic residues" evidence="1">
    <location>
        <begin position="120"/>
        <end position="129"/>
    </location>
</feature>
<dbReference type="AlphaFoldDB" id="L7JAV9"/>
<dbReference type="EMBL" id="JH795375">
    <property type="protein sequence ID" value="ELQ64680.1"/>
    <property type="molecule type" value="Genomic_DNA"/>
</dbReference>
<feature type="compositionally biased region" description="Polar residues" evidence="1">
    <location>
        <begin position="96"/>
        <end position="107"/>
    </location>
</feature>
<feature type="region of interest" description="Disordered" evidence="1">
    <location>
        <begin position="66"/>
        <end position="169"/>
    </location>
</feature>
<feature type="compositionally biased region" description="Basic and acidic residues" evidence="1">
    <location>
        <begin position="137"/>
        <end position="146"/>
    </location>
</feature>
<accession>L7JAV9</accession>
<name>L7JAV9_PYRO1</name>
<gene>
    <name evidence="2" type="ORF">OOW_P131scaffold00581g4</name>
</gene>
<reference evidence="2" key="1">
    <citation type="journal article" date="2012" name="PLoS Genet.">
        <title>Comparative analysis of the genomes of two field isolates of the rice blast fungus Magnaporthe oryzae.</title>
        <authorList>
            <person name="Xue M."/>
            <person name="Yang J."/>
            <person name="Li Z."/>
            <person name="Hu S."/>
            <person name="Yao N."/>
            <person name="Dean R.A."/>
            <person name="Zhao W."/>
            <person name="Shen M."/>
            <person name="Zhang H."/>
            <person name="Li C."/>
            <person name="Liu L."/>
            <person name="Cao L."/>
            <person name="Xu X."/>
            <person name="Xing Y."/>
            <person name="Hsiang T."/>
            <person name="Zhang Z."/>
            <person name="Xu J.R."/>
            <person name="Peng Y.L."/>
        </authorList>
    </citation>
    <scope>NUCLEOTIDE SEQUENCE [LARGE SCALE GENOMIC DNA]</scope>
    <source>
        <strain evidence="2">P131</strain>
    </source>
</reference>
<proteinExistence type="predicted"/>
<protein>
    <submittedName>
        <fullName evidence="2">Uncharacterized protein</fullName>
    </submittedName>
</protein>
<evidence type="ECO:0000256" key="1">
    <source>
        <dbReference type="SAM" id="MobiDB-lite"/>
    </source>
</evidence>